<evidence type="ECO:0000256" key="2">
    <source>
        <dbReference type="SAM" id="Phobius"/>
    </source>
</evidence>
<evidence type="ECO:0000256" key="1">
    <source>
        <dbReference type="ARBA" id="ARBA00022737"/>
    </source>
</evidence>
<keyword evidence="2" id="KW-0812">Transmembrane</keyword>
<dbReference type="AlphaFoldDB" id="A0A7C2AX03"/>
<keyword evidence="2" id="KW-1133">Transmembrane helix</keyword>
<proteinExistence type="predicted"/>
<evidence type="ECO:0000313" key="4">
    <source>
        <dbReference type="EMBL" id="HEF25593.1"/>
    </source>
</evidence>
<dbReference type="NCBIfam" id="TIGR03696">
    <property type="entry name" value="Rhs_assc_core"/>
    <property type="match status" value="1"/>
</dbReference>
<dbReference type="InterPro" id="IPR022385">
    <property type="entry name" value="Rhs_assc_core"/>
</dbReference>
<sequence length="824" mass="87745">MDGTFRRIENMNNSTIIGRQTFDGLGRQLSVSVGGHTSRFQYRVGQLPPSSTRLADGKEVRFTYEKDLNNQLLRVEADGEAPTEITRHAQFGHPSTIAGELGSQAFAFSPGGQATKDGWTVDGQTHTTAWRYSFSGLLQGFHDAKGIAHRRQFDSSGRVSATRVGEVDTTYTYDALSRPATVSVSVPESGRVLTTAITYDAVGREHTRTFTITQTGEEEKTDVRTITQTLAYTGLDQIASRTWAEGAACSEERFEYDVRDRLVRYLADEHAAAPDPYGNLIVEQVFTFNAYNGHENVVSTYADGSCDEARFTYAVDDPTRPVKVTHTHPAWPAEVTLGYDACGRVINDSLGRHLHWNAQGRLTEVRSPSGTCKYRYDPSGQLTDREVDGVLTRDFYSADQLTHQCCGKDSIELISDLSALFAVNKVTGGIRQTLLLGTDAQGSLRIEAGSTVRTRRYTAHGAQASDVGDLAFGYTGEQLEPLSVLCIPGGNRPYDPILMCFLAPDTDSPFGPGGINPYAWCGGDPVNRVDPDGHSWVNYAIAGAGLALGLVAMIPAVIAALPVAGALISSGAALLTTGQIAGLVGVALDIVGMATGVASLALEATGADGAASGILGGVSMVASLAGAGIGLKLFTLKNAGSRLKAMDIKQGWTLPKPGRLGSGELLAQHTSRGVDVGFIDTYLGSNRAALLTHGDLKRALLMGPDGKTMRAADVAREVIAPRLQALGTGADDTFVLLSCWGGKNGAALEIARELGRPVQGFTGKVFVKGFANLQLNPNAANIPTQATSYLERMRATGNPFKALKTTYKAAKSNIYHPDGTVVAV</sequence>
<feature type="transmembrane region" description="Helical" evidence="2">
    <location>
        <begin position="536"/>
        <end position="568"/>
    </location>
</feature>
<keyword evidence="2" id="KW-0472">Membrane</keyword>
<feature type="domain" description="Teneurin-like YD-shell" evidence="3">
    <location>
        <begin position="333"/>
        <end position="506"/>
    </location>
</feature>
<evidence type="ECO:0000259" key="3">
    <source>
        <dbReference type="Pfam" id="PF25023"/>
    </source>
</evidence>
<keyword evidence="1" id="KW-0677">Repeat</keyword>
<accession>A0A7C2AX03</accession>
<dbReference type="EMBL" id="DSIN01000017">
    <property type="protein sequence ID" value="HEF25593.1"/>
    <property type="molecule type" value="Genomic_DNA"/>
</dbReference>
<organism evidence="4">
    <name type="scientific">Pseudomonas graminis</name>
    <dbReference type="NCBI Taxonomy" id="158627"/>
    <lineage>
        <taxon>Bacteria</taxon>
        <taxon>Pseudomonadati</taxon>
        <taxon>Pseudomonadota</taxon>
        <taxon>Gammaproteobacteria</taxon>
        <taxon>Pseudomonadales</taxon>
        <taxon>Pseudomonadaceae</taxon>
        <taxon>Pseudomonas</taxon>
    </lineage>
</organism>
<feature type="transmembrane region" description="Helical" evidence="2">
    <location>
        <begin position="580"/>
        <end position="602"/>
    </location>
</feature>
<dbReference type="PANTHER" id="PTHR32305">
    <property type="match status" value="1"/>
</dbReference>
<reference evidence="4" key="1">
    <citation type="journal article" date="2020" name="mSystems">
        <title>Genome- and Community-Level Interaction Insights into Carbon Utilization and Element Cycling Functions of Hydrothermarchaeota in Hydrothermal Sediment.</title>
        <authorList>
            <person name="Zhou Z."/>
            <person name="Liu Y."/>
            <person name="Xu W."/>
            <person name="Pan J."/>
            <person name="Luo Z.H."/>
            <person name="Li M."/>
        </authorList>
    </citation>
    <scope>NUCLEOTIDE SEQUENCE [LARGE SCALE GENOMIC DNA]</scope>
    <source>
        <strain evidence="4">SpSt-200</strain>
    </source>
</reference>
<protein>
    <recommendedName>
        <fullName evidence="3">Teneurin-like YD-shell domain-containing protein</fullName>
    </recommendedName>
</protein>
<gene>
    <name evidence="4" type="ORF">ENP23_07440</name>
</gene>
<comment type="caution">
    <text evidence="4">The sequence shown here is derived from an EMBL/GenBank/DDBJ whole genome shotgun (WGS) entry which is preliminary data.</text>
</comment>
<feature type="transmembrane region" description="Helical" evidence="2">
    <location>
        <begin position="614"/>
        <end position="634"/>
    </location>
</feature>
<dbReference type="Gene3D" id="2.180.10.10">
    <property type="entry name" value="RHS repeat-associated core"/>
    <property type="match status" value="1"/>
</dbReference>
<dbReference type="InterPro" id="IPR050708">
    <property type="entry name" value="T6SS_VgrG/RHS"/>
</dbReference>
<dbReference type="InterPro" id="IPR006530">
    <property type="entry name" value="YD"/>
</dbReference>
<dbReference type="Pfam" id="PF25023">
    <property type="entry name" value="TEN_YD-shell"/>
    <property type="match status" value="1"/>
</dbReference>
<dbReference type="PANTHER" id="PTHR32305:SF15">
    <property type="entry name" value="PROTEIN RHSA-RELATED"/>
    <property type="match status" value="1"/>
</dbReference>
<name>A0A7C2AX03_9PSED</name>
<dbReference type="InterPro" id="IPR056823">
    <property type="entry name" value="TEN-like_YD-shell"/>
</dbReference>
<dbReference type="NCBIfam" id="TIGR01643">
    <property type="entry name" value="YD_repeat_2x"/>
    <property type="match status" value="1"/>
</dbReference>